<feature type="region of interest" description="Disordered" evidence="9">
    <location>
        <begin position="294"/>
        <end position="358"/>
    </location>
</feature>
<evidence type="ECO:0000313" key="11">
    <source>
        <dbReference type="EMBL" id="ORZ03572.1"/>
    </source>
</evidence>
<dbReference type="InParanoid" id="A0A1X2HVE5"/>
<keyword evidence="12" id="KW-1185">Reference proteome</keyword>
<dbReference type="STRING" id="13706.A0A1X2HVE5"/>
<evidence type="ECO:0000259" key="10">
    <source>
        <dbReference type="PROSITE" id="PS51675"/>
    </source>
</evidence>
<dbReference type="Proteomes" id="UP000242180">
    <property type="component" value="Unassembled WGS sequence"/>
</dbReference>
<evidence type="ECO:0000256" key="4">
    <source>
        <dbReference type="ARBA" id="ARBA00022679"/>
    </source>
</evidence>
<accession>A0A1X2HVE5</accession>
<dbReference type="CDD" id="cd18089">
    <property type="entry name" value="SPOUT_Trm10-like"/>
    <property type="match status" value="1"/>
</dbReference>
<evidence type="ECO:0000256" key="8">
    <source>
        <dbReference type="ARBA" id="ARBA00048434"/>
    </source>
</evidence>
<feature type="domain" description="SAM-dependent MTase TRM10-type" evidence="10">
    <location>
        <begin position="98"/>
        <end position="290"/>
    </location>
</feature>
<feature type="compositionally biased region" description="Basic and acidic residues" evidence="9">
    <location>
        <begin position="309"/>
        <end position="358"/>
    </location>
</feature>
<proteinExistence type="predicted"/>
<evidence type="ECO:0000313" key="12">
    <source>
        <dbReference type="Proteomes" id="UP000242180"/>
    </source>
</evidence>
<name>A0A1X2HVE5_SYNRA</name>
<feature type="compositionally biased region" description="Basic and acidic residues" evidence="9">
    <location>
        <begin position="60"/>
        <end position="74"/>
    </location>
</feature>
<sequence>MADESQDIPSTDSLLNETPCQETESQSGSGLREYHGIKYDPNDERFRGLSKRAMKRLLKEESWEANREERNAKLKEKRKRKTAERLEKIQQGLIEPRGPKRLKPDEQEPSKVKVVFDCAFTSYMSEKEMKSTQSQLVRCYSGNTKAKHPMPMILTSYDAELRKLFEQKSPGHERWKGVSFVEEPYIDKYSKDELIYLSADSDNVIQTLDEDKVYIIGAIVDKNRHKNLCNDKANQQGIKTGQLPIGEYIKMASRKVLTVNQVYEIMLKWLEYRDWEKAFMDVIPKRKLEGSQWLNENKEDEGDEEEDKEASGKEQQQEEQQDSKADPTPQENEKEEEKEKEEKMTDKEEEEKASQQQL</sequence>
<dbReference type="OrthoDB" id="278300at2759"/>
<dbReference type="AlphaFoldDB" id="A0A1X2HVE5"/>
<reference evidence="11 12" key="1">
    <citation type="submission" date="2016-07" db="EMBL/GenBank/DDBJ databases">
        <title>Pervasive Adenine N6-methylation of Active Genes in Fungi.</title>
        <authorList>
            <consortium name="DOE Joint Genome Institute"/>
            <person name="Mondo S.J."/>
            <person name="Dannebaum R.O."/>
            <person name="Kuo R.C."/>
            <person name="Labutti K."/>
            <person name="Haridas S."/>
            <person name="Kuo A."/>
            <person name="Salamov A."/>
            <person name="Ahrendt S.R."/>
            <person name="Lipzen A."/>
            <person name="Sullivan W."/>
            <person name="Andreopoulos W.B."/>
            <person name="Clum A."/>
            <person name="Lindquist E."/>
            <person name="Daum C."/>
            <person name="Ramamoorthy G.K."/>
            <person name="Gryganskyi A."/>
            <person name="Culley D."/>
            <person name="Magnuson J.K."/>
            <person name="James T.Y."/>
            <person name="O'Malley M.A."/>
            <person name="Stajich J.E."/>
            <person name="Spatafora J.W."/>
            <person name="Visel A."/>
            <person name="Grigoriev I.V."/>
        </authorList>
    </citation>
    <scope>NUCLEOTIDE SEQUENCE [LARGE SCALE GENOMIC DNA]</scope>
    <source>
        <strain evidence="11 12">NRRL 2496</strain>
    </source>
</reference>
<dbReference type="Gene3D" id="3.40.1280.30">
    <property type="match status" value="1"/>
</dbReference>
<dbReference type="OMA" id="FKKNDGW"/>
<protein>
    <recommendedName>
        <fullName evidence="2">tRNA (guanine(9)-N1)-methyltransferase</fullName>
        <ecNumber evidence="1">2.1.1.221</ecNumber>
    </recommendedName>
    <alternativeName>
        <fullName evidence="7">tRNA methyltransferase 10</fullName>
    </alternativeName>
    <alternativeName>
        <fullName evidence="6">tRNA(m1G9)-methyltransferase</fullName>
    </alternativeName>
</protein>
<dbReference type="FunFam" id="3.40.1280.30:FF:000001">
    <property type="entry name" value="tRNA methyltransferase 10 homolog A"/>
    <property type="match status" value="1"/>
</dbReference>
<evidence type="ECO:0000256" key="5">
    <source>
        <dbReference type="ARBA" id="ARBA00022691"/>
    </source>
</evidence>
<dbReference type="PROSITE" id="PS51675">
    <property type="entry name" value="SAM_MT_TRM10"/>
    <property type="match status" value="1"/>
</dbReference>
<gene>
    <name evidence="11" type="ORF">BCR43DRAFT_451049</name>
</gene>
<dbReference type="GO" id="GO:0005634">
    <property type="term" value="C:nucleus"/>
    <property type="evidence" value="ECO:0007669"/>
    <property type="project" value="TreeGrafter"/>
</dbReference>
<dbReference type="PANTHER" id="PTHR13563">
    <property type="entry name" value="TRNA (GUANINE-9-) METHYLTRANSFERASE"/>
    <property type="match status" value="1"/>
</dbReference>
<dbReference type="InterPro" id="IPR038459">
    <property type="entry name" value="MT_TRM10-typ_sf"/>
</dbReference>
<dbReference type="FunCoup" id="A0A1X2HVE5">
    <property type="interactions" value="713"/>
</dbReference>
<dbReference type="InterPro" id="IPR028564">
    <property type="entry name" value="MT_TRM10-typ"/>
</dbReference>
<dbReference type="PANTHER" id="PTHR13563:SF13">
    <property type="entry name" value="TRNA METHYLTRANSFERASE 10 HOMOLOG A"/>
    <property type="match status" value="1"/>
</dbReference>
<dbReference type="GO" id="GO:0000049">
    <property type="term" value="F:tRNA binding"/>
    <property type="evidence" value="ECO:0007669"/>
    <property type="project" value="TreeGrafter"/>
</dbReference>
<keyword evidence="3 11" id="KW-0489">Methyltransferase</keyword>
<comment type="caution">
    <text evidence="11">The sequence shown here is derived from an EMBL/GenBank/DDBJ whole genome shotgun (WGS) entry which is preliminary data.</text>
</comment>
<evidence type="ECO:0000256" key="2">
    <source>
        <dbReference type="ARBA" id="ARBA00020451"/>
    </source>
</evidence>
<dbReference type="GO" id="GO:0052905">
    <property type="term" value="F:tRNA (guanosine(9)-N1)-methyltransferase activity"/>
    <property type="evidence" value="ECO:0007669"/>
    <property type="project" value="UniProtKB-EC"/>
</dbReference>
<dbReference type="EMBL" id="MCGN01000001">
    <property type="protein sequence ID" value="ORZ03572.1"/>
    <property type="molecule type" value="Genomic_DNA"/>
</dbReference>
<keyword evidence="5" id="KW-0949">S-adenosyl-L-methionine</keyword>
<dbReference type="EC" id="2.1.1.221" evidence="1"/>
<keyword evidence="4 11" id="KW-0808">Transferase</keyword>
<feature type="compositionally biased region" description="Acidic residues" evidence="9">
    <location>
        <begin position="298"/>
        <end position="308"/>
    </location>
</feature>
<evidence type="ECO:0000256" key="7">
    <source>
        <dbReference type="ARBA" id="ARBA00032166"/>
    </source>
</evidence>
<dbReference type="InterPro" id="IPR007356">
    <property type="entry name" value="tRNA_m1G_MeTrfase_euk"/>
</dbReference>
<feature type="compositionally biased region" description="Basic and acidic residues" evidence="9">
    <location>
        <begin position="32"/>
        <end position="41"/>
    </location>
</feature>
<feature type="region of interest" description="Disordered" evidence="9">
    <location>
        <begin position="60"/>
        <end position="108"/>
    </location>
</feature>
<evidence type="ECO:0000256" key="9">
    <source>
        <dbReference type="SAM" id="MobiDB-lite"/>
    </source>
</evidence>
<feature type="compositionally biased region" description="Polar residues" evidence="9">
    <location>
        <begin position="7"/>
        <end position="29"/>
    </location>
</feature>
<feature type="region of interest" description="Disordered" evidence="9">
    <location>
        <begin position="1"/>
        <end position="41"/>
    </location>
</feature>
<comment type="catalytic activity">
    <reaction evidence="8">
        <text>guanosine(9) in tRNA + S-adenosyl-L-methionine = N(1)-methylguanosine(9) in tRNA + S-adenosyl-L-homocysteine + H(+)</text>
        <dbReference type="Rhea" id="RHEA:43156"/>
        <dbReference type="Rhea" id="RHEA-COMP:10367"/>
        <dbReference type="Rhea" id="RHEA-COMP:10368"/>
        <dbReference type="ChEBI" id="CHEBI:15378"/>
        <dbReference type="ChEBI" id="CHEBI:57856"/>
        <dbReference type="ChEBI" id="CHEBI:59789"/>
        <dbReference type="ChEBI" id="CHEBI:73542"/>
        <dbReference type="ChEBI" id="CHEBI:74269"/>
        <dbReference type="EC" id="2.1.1.221"/>
    </reaction>
</comment>
<organism evidence="11 12">
    <name type="scientific">Syncephalastrum racemosum</name>
    <name type="common">Filamentous fungus</name>
    <dbReference type="NCBI Taxonomy" id="13706"/>
    <lineage>
        <taxon>Eukaryota</taxon>
        <taxon>Fungi</taxon>
        <taxon>Fungi incertae sedis</taxon>
        <taxon>Mucoromycota</taxon>
        <taxon>Mucoromycotina</taxon>
        <taxon>Mucoromycetes</taxon>
        <taxon>Mucorales</taxon>
        <taxon>Syncephalastraceae</taxon>
        <taxon>Syncephalastrum</taxon>
    </lineage>
</organism>
<evidence type="ECO:0000256" key="1">
    <source>
        <dbReference type="ARBA" id="ARBA00012797"/>
    </source>
</evidence>
<evidence type="ECO:0000256" key="3">
    <source>
        <dbReference type="ARBA" id="ARBA00022603"/>
    </source>
</evidence>
<evidence type="ECO:0000256" key="6">
    <source>
        <dbReference type="ARBA" id="ARBA00031792"/>
    </source>
</evidence>
<dbReference type="GO" id="GO:0002939">
    <property type="term" value="P:tRNA N1-guanine methylation"/>
    <property type="evidence" value="ECO:0007669"/>
    <property type="project" value="EnsemblFungi"/>
</dbReference>